<gene>
    <name evidence="1" type="ORF">CLOSTHATH_06484</name>
</gene>
<name>D3AS77_9FIRM</name>
<protein>
    <submittedName>
        <fullName evidence="1">Uncharacterized protein</fullName>
    </submittedName>
</protein>
<dbReference type="Proteomes" id="UP000004968">
    <property type="component" value="Unassembled WGS sequence"/>
</dbReference>
<dbReference type="HOGENOM" id="CLU_1997345_0_0_9"/>
<evidence type="ECO:0000313" key="1">
    <source>
        <dbReference type="EMBL" id="EFC95328.1"/>
    </source>
</evidence>
<dbReference type="AlphaFoldDB" id="D3AS77"/>
<organism evidence="1 2">
    <name type="scientific">Hungatella hathewayi DSM 13479</name>
    <dbReference type="NCBI Taxonomy" id="566550"/>
    <lineage>
        <taxon>Bacteria</taxon>
        <taxon>Bacillati</taxon>
        <taxon>Bacillota</taxon>
        <taxon>Clostridia</taxon>
        <taxon>Lachnospirales</taxon>
        <taxon>Lachnospiraceae</taxon>
        <taxon>Hungatella</taxon>
    </lineage>
</organism>
<comment type="caution">
    <text evidence="1">The sequence shown here is derived from an EMBL/GenBank/DDBJ whole genome shotgun (WGS) entry which is preliminary data.</text>
</comment>
<reference evidence="1 2" key="1">
    <citation type="submission" date="2010-01" db="EMBL/GenBank/DDBJ databases">
        <authorList>
            <person name="Weinstock G."/>
            <person name="Sodergren E."/>
            <person name="Clifton S."/>
            <person name="Fulton L."/>
            <person name="Fulton B."/>
            <person name="Courtney L."/>
            <person name="Fronick C."/>
            <person name="Harrison M."/>
            <person name="Strong C."/>
            <person name="Farmer C."/>
            <person name="Delahaunty K."/>
            <person name="Markovic C."/>
            <person name="Hall O."/>
            <person name="Minx P."/>
            <person name="Tomlinson C."/>
            <person name="Mitreva M."/>
            <person name="Nelson J."/>
            <person name="Hou S."/>
            <person name="Wollam A."/>
            <person name="Pepin K.H."/>
            <person name="Johnson M."/>
            <person name="Bhonagiri V."/>
            <person name="Nash W.E."/>
            <person name="Warren W."/>
            <person name="Chinwalla A."/>
            <person name="Mardis E.R."/>
            <person name="Wilson R.K."/>
        </authorList>
    </citation>
    <scope>NUCLEOTIDE SEQUENCE [LARGE SCALE GENOMIC DNA]</scope>
    <source>
        <strain evidence="1 2">DSM 13479</strain>
    </source>
</reference>
<proteinExistence type="predicted"/>
<sequence length="125" mass="13747">MAGIVGVGIQVPRERQLADNGLHAQKLSENLIVDAVFHRLRPADTENLLKCAGFIHTLQHHARQITDEDGLGHIDAAGYKRERLTGENEIRQFLLAAVLRITADQKAGAIDVTRAKQCDIQTAAF</sequence>
<feature type="non-terminal residue" evidence="1">
    <location>
        <position position="125"/>
    </location>
</feature>
<dbReference type="EMBL" id="ACIO01000773">
    <property type="protein sequence ID" value="EFC95328.1"/>
    <property type="molecule type" value="Genomic_DNA"/>
</dbReference>
<evidence type="ECO:0000313" key="2">
    <source>
        <dbReference type="Proteomes" id="UP000004968"/>
    </source>
</evidence>
<accession>D3AS77</accession>